<dbReference type="OrthoDB" id="72484at2759"/>
<keyword evidence="5" id="KW-0418">Kinase</keyword>
<dbReference type="PANTHER" id="PTHR24351">
    <property type="entry name" value="RIBOSOMAL PROTEIN S6 KINASE"/>
    <property type="match status" value="1"/>
</dbReference>
<sequence length="884" mass="98974">MQETQSQAASVDESTSEADNDVDLMRTILGEHVPKSVILTCLHTCAFDVSDAINYYFMEVAPMQQVSANVANVAAISRHPNDSKKSYSTFIHSGLRVNLHARYLPGTISKVEGCNAHLTAGSGVYEVLTPNNDKNSSIILRKRLWKKMGGMKRAAPNSPYVENTATTDFHFPYLMNGDVVTLECDGLWLRPIGQLYSNRRMLQWKQPSDDDRSKFVIRGLPLGRYLRPGEYFFLTSYKWKDKELVLRAERPGGAGTFNHNRYFLSMERIKTPSQRLYMYVKLTDNASESIAIDGDPMDPSKLVILTGSPKRSRSSLSRALRNSCTSEMISEIDAKIDQMTSITGPDVSRDVLSVYLDGAGGNVQVALEHYFMTQPSDVERNDENVGGSQLSEQLIASLSPPERDTDFAKAGAVAATQAKAKAEAIAAQIHHENHIGRPHNELLIPIPSISETFSASMSADSLKLETYQTTETSREKQSIHSDVPLIVHEETKELEMKVSLDADASNLTAMNTNREPLSSSRSSEVRFDADSSEQQSEVEALSIQDFEMLSVLGKGSFAAVILVRFKKDGRIFAIKILKKTNMDSADKVNAMEERQILQRIHHPYICGLLFAFQTNERLYLGMKYYAAGDLFYHLNLRGNLSVRDARLYAAELVLAISYLHELNILYRDLKPSNIMIDDEGHIAVVDFGLSKQHIHGSSSGVRTLSGTAEYVAPEALAQAIDGTREYGKAYDWWSLGVVLYEMLVGESPFYHENEHTMLQRIANEQVVFPADFPKDALELARGLLCKDPTERLGCSETHGVDKIKSNPFFASINWESLARREIKAFWRPKLSGDTDTRYVDPEFTDDGPPSALYDPSVNQKNINSRRFSQFSFNYIFSSENQSHS</sequence>
<dbReference type="CDD" id="cd05123">
    <property type="entry name" value="STKc_AGC"/>
    <property type="match status" value="1"/>
</dbReference>
<proteinExistence type="predicted"/>
<dbReference type="SMART" id="SM00220">
    <property type="entry name" value="S_TKc"/>
    <property type="match status" value="1"/>
</dbReference>
<feature type="domain" description="AGC-kinase C-terminal" evidence="10">
    <location>
        <begin position="810"/>
        <end position="882"/>
    </location>
</feature>
<evidence type="ECO:0000313" key="11">
    <source>
        <dbReference type="EMBL" id="CCI49480.1"/>
    </source>
</evidence>
<feature type="region of interest" description="Disordered" evidence="8">
    <location>
        <begin position="837"/>
        <end position="856"/>
    </location>
</feature>
<dbReference type="PROSITE" id="PS00108">
    <property type="entry name" value="PROTEIN_KINASE_ST"/>
    <property type="match status" value="1"/>
</dbReference>
<reference evidence="11 12" key="1">
    <citation type="submission" date="2012-05" db="EMBL/GenBank/DDBJ databases">
        <title>Recombination and specialization in a pathogen metapopulation.</title>
        <authorList>
            <person name="Gardiner A."/>
            <person name="Kemen E."/>
            <person name="Schultz-Larsen T."/>
            <person name="MacLean D."/>
            <person name="Van Oosterhout C."/>
            <person name="Jones J.D.G."/>
        </authorList>
    </citation>
    <scope>NUCLEOTIDE SEQUENCE [LARGE SCALE GENOMIC DNA]</scope>
    <source>
        <strain evidence="11 12">Ac Nc2</strain>
    </source>
</reference>
<evidence type="ECO:0000256" key="2">
    <source>
        <dbReference type="ARBA" id="ARBA00022553"/>
    </source>
</evidence>
<evidence type="ECO:0000256" key="1">
    <source>
        <dbReference type="ARBA" id="ARBA00022527"/>
    </source>
</evidence>
<dbReference type="InterPro" id="IPR017441">
    <property type="entry name" value="Protein_kinase_ATP_BS"/>
</dbReference>
<feature type="domain" description="Protein kinase" evidence="9">
    <location>
        <begin position="546"/>
        <end position="809"/>
    </location>
</feature>
<accession>A0A024GT18</accession>
<feature type="compositionally biased region" description="Polar residues" evidence="8">
    <location>
        <begin position="512"/>
        <end position="522"/>
    </location>
</feature>
<dbReference type="InParanoid" id="A0A024GT18"/>
<evidence type="ECO:0000313" key="12">
    <source>
        <dbReference type="Proteomes" id="UP000053237"/>
    </source>
</evidence>
<name>A0A024GT18_9STRA</name>
<keyword evidence="2" id="KW-0597">Phosphoprotein</keyword>
<protein>
    <recommendedName>
        <fullName evidence="13">Protein kinase domain-containing protein</fullName>
    </recommendedName>
</protein>
<dbReference type="EMBL" id="CAIX01000303">
    <property type="protein sequence ID" value="CCI49480.1"/>
    <property type="molecule type" value="Genomic_DNA"/>
</dbReference>
<dbReference type="CDD" id="cd14348">
    <property type="entry name" value="UBA_p47"/>
    <property type="match status" value="1"/>
</dbReference>
<keyword evidence="12" id="KW-1185">Reference proteome</keyword>
<evidence type="ECO:0000259" key="10">
    <source>
        <dbReference type="PROSITE" id="PS51285"/>
    </source>
</evidence>
<dbReference type="STRING" id="65357.A0A024GT18"/>
<keyword evidence="3" id="KW-0808">Transferase</keyword>
<dbReference type="InterPro" id="IPR000961">
    <property type="entry name" value="AGC-kinase_C"/>
</dbReference>
<keyword evidence="1" id="KW-0723">Serine/threonine-protein kinase</keyword>
<evidence type="ECO:0008006" key="13">
    <source>
        <dbReference type="Google" id="ProtNLM"/>
    </source>
</evidence>
<dbReference type="Proteomes" id="UP000053237">
    <property type="component" value="Unassembled WGS sequence"/>
</dbReference>
<dbReference type="Gene3D" id="3.30.200.20">
    <property type="entry name" value="Phosphorylase Kinase, domain 1"/>
    <property type="match status" value="1"/>
</dbReference>
<evidence type="ECO:0000256" key="6">
    <source>
        <dbReference type="ARBA" id="ARBA00022840"/>
    </source>
</evidence>
<dbReference type="SUPFAM" id="SSF56112">
    <property type="entry name" value="Protein kinase-like (PK-like)"/>
    <property type="match status" value="1"/>
</dbReference>
<feature type="binding site" evidence="7">
    <location>
        <position position="575"/>
    </location>
    <ligand>
        <name>ATP</name>
        <dbReference type="ChEBI" id="CHEBI:30616"/>
    </ligand>
</feature>
<gene>
    <name evidence="11" type="ORF">BN9_108150</name>
</gene>
<dbReference type="FunFam" id="3.30.200.20:FF:000042">
    <property type="entry name" value="Aurora kinase A"/>
    <property type="match status" value="1"/>
</dbReference>
<dbReference type="PROSITE" id="PS51285">
    <property type="entry name" value="AGC_KINASE_CTER"/>
    <property type="match status" value="1"/>
</dbReference>
<evidence type="ECO:0000256" key="7">
    <source>
        <dbReference type="PROSITE-ProRule" id="PRU10141"/>
    </source>
</evidence>
<dbReference type="AlphaFoldDB" id="A0A024GT18"/>
<dbReference type="InterPro" id="IPR008271">
    <property type="entry name" value="Ser/Thr_kinase_AS"/>
</dbReference>
<evidence type="ECO:0000256" key="5">
    <source>
        <dbReference type="ARBA" id="ARBA00022777"/>
    </source>
</evidence>
<dbReference type="InterPro" id="IPR011009">
    <property type="entry name" value="Kinase-like_dom_sf"/>
</dbReference>
<dbReference type="Pfam" id="PF00069">
    <property type="entry name" value="Pkinase"/>
    <property type="match status" value="1"/>
</dbReference>
<keyword evidence="4 7" id="KW-0547">Nucleotide-binding</keyword>
<dbReference type="GO" id="GO:0004674">
    <property type="term" value="F:protein serine/threonine kinase activity"/>
    <property type="evidence" value="ECO:0007669"/>
    <property type="project" value="UniProtKB-KW"/>
</dbReference>
<organism evidence="11 12">
    <name type="scientific">Albugo candida</name>
    <dbReference type="NCBI Taxonomy" id="65357"/>
    <lineage>
        <taxon>Eukaryota</taxon>
        <taxon>Sar</taxon>
        <taxon>Stramenopiles</taxon>
        <taxon>Oomycota</taxon>
        <taxon>Peronosporomycetes</taxon>
        <taxon>Albuginales</taxon>
        <taxon>Albuginaceae</taxon>
        <taxon>Albugo</taxon>
    </lineage>
</organism>
<dbReference type="PROSITE" id="PS50011">
    <property type="entry name" value="PROTEIN_KINASE_DOM"/>
    <property type="match status" value="1"/>
</dbReference>
<dbReference type="Gene3D" id="1.10.510.10">
    <property type="entry name" value="Transferase(Phosphotransferase) domain 1"/>
    <property type="match status" value="1"/>
</dbReference>
<comment type="caution">
    <text evidence="11">The sequence shown here is derived from an EMBL/GenBank/DDBJ whole genome shotgun (WGS) entry which is preliminary data.</text>
</comment>
<dbReference type="InterPro" id="IPR045270">
    <property type="entry name" value="STKc_AGC"/>
</dbReference>
<keyword evidence="6 7" id="KW-0067">ATP-binding</keyword>
<dbReference type="SMART" id="SM00133">
    <property type="entry name" value="S_TK_X"/>
    <property type="match status" value="1"/>
</dbReference>
<evidence type="ECO:0000256" key="3">
    <source>
        <dbReference type="ARBA" id="ARBA00022679"/>
    </source>
</evidence>
<dbReference type="GO" id="GO:0005524">
    <property type="term" value="F:ATP binding"/>
    <property type="evidence" value="ECO:0007669"/>
    <property type="project" value="UniProtKB-UniRule"/>
</dbReference>
<dbReference type="InterPro" id="IPR000719">
    <property type="entry name" value="Prot_kinase_dom"/>
</dbReference>
<evidence type="ECO:0000259" key="9">
    <source>
        <dbReference type="PROSITE" id="PS50011"/>
    </source>
</evidence>
<dbReference type="FunFam" id="1.10.510.10:FF:000465">
    <property type="entry name" value="Non-specific serine/threonine protein kinase"/>
    <property type="match status" value="1"/>
</dbReference>
<evidence type="ECO:0000256" key="4">
    <source>
        <dbReference type="ARBA" id="ARBA00022741"/>
    </source>
</evidence>
<feature type="region of interest" description="Disordered" evidence="8">
    <location>
        <begin position="512"/>
        <end position="531"/>
    </location>
</feature>
<dbReference type="PROSITE" id="PS00107">
    <property type="entry name" value="PROTEIN_KINASE_ATP"/>
    <property type="match status" value="1"/>
</dbReference>
<evidence type="ECO:0000256" key="8">
    <source>
        <dbReference type="SAM" id="MobiDB-lite"/>
    </source>
</evidence>